<accession>A0A1H3UA22</accession>
<sequence>MGIFRHNSDFFSQTPRNASVESFGPRRLWDLLNLAAALDAMPDWPINRARDSNPYNAVDRKQDTTR</sequence>
<dbReference type="AlphaFoldDB" id="A0A1H3UA22"/>
<feature type="region of interest" description="Disordered" evidence="1">
    <location>
        <begin position="44"/>
        <end position="66"/>
    </location>
</feature>
<gene>
    <name evidence="2" type="ORF">SAMN05421684_6845</name>
</gene>
<name>A0A1H3UA22_9ACTN</name>
<organism evidence="2 3">
    <name type="scientific">Asanoa ishikariensis</name>
    <dbReference type="NCBI Taxonomy" id="137265"/>
    <lineage>
        <taxon>Bacteria</taxon>
        <taxon>Bacillati</taxon>
        <taxon>Actinomycetota</taxon>
        <taxon>Actinomycetes</taxon>
        <taxon>Micromonosporales</taxon>
        <taxon>Micromonosporaceae</taxon>
        <taxon>Asanoa</taxon>
    </lineage>
</organism>
<proteinExistence type="predicted"/>
<keyword evidence="3" id="KW-1185">Reference proteome</keyword>
<evidence type="ECO:0000313" key="3">
    <source>
        <dbReference type="Proteomes" id="UP000199632"/>
    </source>
</evidence>
<dbReference type="EMBL" id="FNQB01000004">
    <property type="protein sequence ID" value="SDZ59272.1"/>
    <property type="molecule type" value="Genomic_DNA"/>
</dbReference>
<dbReference type="Proteomes" id="UP000199632">
    <property type="component" value="Unassembled WGS sequence"/>
</dbReference>
<protein>
    <submittedName>
        <fullName evidence="2">Uncharacterized protein</fullName>
    </submittedName>
</protein>
<evidence type="ECO:0000313" key="2">
    <source>
        <dbReference type="EMBL" id="SDZ59272.1"/>
    </source>
</evidence>
<reference evidence="3" key="1">
    <citation type="submission" date="2016-10" db="EMBL/GenBank/DDBJ databases">
        <authorList>
            <person name="Varghese N."/>
            <person name="Submissions S."/>
        </authorList>
    </citation>
    <scope>NUCLEOTIDE SEQUENCE [LARGE SCALE GENOMIC DNA]</scope>
    <source>
        <strain evidence="3">DSM 44718</strain>
    </source>
</reference>
<feature type="region of interest" description="Disordered" evidence="1">
    <location>
        <begin position="1"/>
        <end position="20"/>
    </location>
</feature>
<evidence type="ECO:0000256" key="1">
    <source>
        <dbReference type="SAM" id="MobiDB-lite"/>
    </source>
</evidence>
<feature type="compositionally biased region" description="Polar residues" evidence="1">
    <location>
        <begin position="9"/>
        <end position="20"/>
    </location>
</feature>